<dbReference type="AlphaFoldDB" id="A0A0C2EP95"/>
<evidence type="ECO:0000313" key="2">
    <source>
        <dbReference type="Proteomes" id="UP000031535"/>
    </source>
</evidence>
<dbReference type="PATRIC" id="fig|226910.6.peg.5809"/>
<evidence type="ECO:0000313" key="1">
    <source>
        <dbReference type="EMBL" id="KIH80478.1"/>
    </source>
</evidence>
<dbReference type="EMBL" id="JXDG01000126">
    <property type="protein sequence ID" value="KIH80478.1"/>
    <property type="molecule type" value="Genomic_DNA"/>
</dbReference>
<proteinExistence type="predicted"/>
<sequence>MKTIDISNANSLTYSDLDETLRRGLKSADPLVFSVLESVNALQQRHLGALDAHRRNVGMIQYGSAFPSHLTARIVSDIQTRSRVSPVDFINANAGAPLSICCTRYGFQGPTLVLTMPGTTARPIADSLAQHWLQSGQADYLFLCRAEFGPDRAIEVETQLVCL</sequence>
<comment type="caution">
    <text evidence="1">The sequence shown here is derived from an EMBL/GenBank/DDBJ whole genome shotgun (WGS) entry which is preliminary data.</text>
</comment>
<organism evidence="1 2">
    <name type="scientific">Pseudomonas batumici</name>
    <dbReference type="NCBI Taxonomy" id="226910"/>
    <lineage>
        <taxon>Bacteria</taxon>
        <taxon>Pseudomonadati</taxon>
        <taxon>Pseudomonadota</taxon>
        <taxon>Gammaproteobacteria</taxon>
        <taxon>Pseudomonadales</taxon>
        <taxon>Pseudomonadaceae</taxon>
        <taxon>Pseudomonas</taxon>
    </lineage>
</organism>
<name>A0A0C2EP95_9PSED</name>
<dbReference type="OrthoDB" id="9111960at2"/>
<protein>
    <submittedName>
        <fullName evidence="1">Uncharacterized protein</fullName>
    </submittedName>
</protein>
<accession>A0A0C2EP95</accession>
<dbReference type="RefSeq" id="WP_052451391.1">
    <property type="nucleotide sequence ID" value="NZ_JXDG01000126.1"/>
</dbReference>
<reference evidence="1 2" key="1">
    <citation type="submission" date="2015-01" db="EMBL/GenBank/DDBJ databases">
        <title>Complete genome of Pseudomonas batumici UCM B-321 producer of the batumin antibiotic with strong antistaphilococcal and potential anticancer activity.</title>
        <authorList>
            <person name="Klochko V.V."/>
            <person name="Zelena L.B."/>
            <person name="Elena K.A."/>
            <person name="Reva O.N."/>
        </authorList>
    </citation>
    <scope>NUCLEOTIDE SEQUENCE [LARGE SCALE GENOMIC DNA]</scope>
    <source>
        <strain evidence="1 2">UCM B-321</strain>
    </source>
</reference>
<dbReference type="Proteomes" id="UP000031535">
    <property type="component" value="Unassembled WGS sequence"/>
</dbReference>
<dbReference type="STRING" id="226910.UCMB321_5823"/>
<keyword evidence="2" id="KW-1185">Reference proteome</keyword>
<gene>
    <name evidence="1" type="ORF">UCMB321_5823</name>
</gene>